<proteinExistence type="predicted"/>
<sequence length="92" mass="9868">MMVVVVMKMMDKLNTSFKIHYPKRKENGGDLVDDDEDDGGGGGSGGGGGGGDVEIERVQPASPIAPAFLRHTRSSANNDTIQRHAYPRFLPP</sequence>
<keyword evidence="3" id="KW-1185">Reference proteome</keyword>
<evidence type="ECO:0000256" key="1">
    <source>
        <dbReference type="SAM" id="MobiDB-lite"/>
    </source>
</evidence>
<gene>
    <name evidence="2" type="ORF">E2C01_004769</name>
</gene>
<evidence type="ECO:0000313" key="3">
    <source>
        <dbReference type="Proteomes" id="UP000324222"/>
    </source>
</evidence>
<feature type="compositionally biased region" description="Gly residues" evidence="1">
    <location>
        <begin position="40"/>
        <end position="52"/>
    </location>
</feature>
<organism evidence="2 3">
    <name type="scientific">Portunus trituberculatus</name>
    <name type="common">Swimming crab</name>
    <name type="synonym">Neptunus trituberculatus</name>
    <dbReference type="NCBI Taxonomy" id="210409"/>
    <lineage>
        <taxon>Eukaryota</taxon>
        <taxon>Metazoa</taxon>
        <taxon>Ecdysozoa</taxon>
        <taxon>Arthropoda</taxon>
        <taxon>Crustacea</taxon>
        <taxon>Multicrustacea</taxon>
        <taxon>Malacostraca</taxon>
        <taxon>Eumalacostraca</taxon>
        <taxon>Eucarida</taxon>
        <taxon>Decapoda</taxon>
        <taxon>Pleocyemata</taxon>
        <taxon>Brachyura</taxon>
        <taxon>Eubrachyura</taxon>
        <taxon>Portunoidea</taxon>
        <taxon>Portunidae</taxon>
        <taxon>Portuninae</taxon>
        <taxon>Portunus</taxon>
    </lineage>
</organism>
<dbReference type="Proteomes" id="UP000324222">
    <property type="component" value="Unassembled WGS sequence"/>
</dbReference>
<protein>
    <submittedName>
        <fullName evidence="2">Uncharacterized protein</fullName>
    </submittedName>
</protein>
<name>A0A5B7CT79_PORTR</name>
<evidence type="ECO:0000313" key="2">
    <source>
        <dbReference type="EMBL" id="MPC12091.1"/>
    </source>
</evidence>
<reference evidence="2 3" key="1">
    <citation type="submission" date="2019-05" db="EMBL/GenBank/DDBJ databases">
        <title>Another draft genome of Portunus trituberculatus and its Hox gene families provides insights of decapod evolution.</title>
        <authorList>
            <person name="Jeong J.-H."/>
            <person name="Song I."/>
            <person name="Kim S."/>
            <person name="Choi T."/>
            <person name="Kim D."/>
            <person name="Ryu S."/>
            <person name="Kim W."/>
        </authorList>
    </citation>
    <scope>NUCLEOTIDE SEQUENCE [LARGE SCALE GENOMIC DNA]</scope>
    <source>
        <tissue evidence="2">Muscle</tissue>
    </source>
</reference>
<comment type="caution">
    <text evidence="2">The sequence shown here is derived from an EMBL/GenBank/DDBJ whole genome shotgun (WGS) entry which is preliminary data.</text>
</comment>
<dbReference type="EMBL" id="VSRR010000197">
    <property type="protein sequence ID" value="MPC12091.1"/>
    <property type="molecule type" value="Genomic_DNA"/>
</dbReference>
<dbReference type="AlphaFoldDB" id="A0A5B7CT79"/>
<feature type="region of interest" description="Disordered" evidence="1">
    <location>
        <begin position="21"/>
        <end position="92"/>
    </location>
</feature>
<accession>A0A5B7CT79</accession>